<dbReference type="EMBL" id="PP542043">
    <property type="protein sequence ID" value="XDO02150.1"/>
    <property type="molecule type" value="Genomic_DNA"/>
</dbReference>
<protein>
    <submittedName>
        <fullName evidence="2">Duf2177 Domain Containing Protein</fullName>
    </submittedName>
</protein>
<keyword evidence="1" id="KW-0472">Membrane</keyword>
<reference evidence="2" key="1">
    <citation type="submission" date="2024-03" db="EMBL/GenBank/DDBJ databases">
        <title>Eukaryotic viruses encode the ribosomal protein eL40.</title>
        <authorList>
            <person name="Thomy J."/>
            <person name="Schvarcz C.R."/>
            <person name="McBeain K.A."/>
            <person name="Edwards K.F."/>
            <person name="Steward G.F."/>
        </authorList>
    </citation>
    <scope>NUCLEOTIDE SEQUENCE</scope>
    <source>
        <strain evidence="2">FloV-SA2</strain>
    </source>
</reference>
<organism evidence="2">
    <name type="scientific">Florenciella sp. virus SA2</name>
    <dbReference type="NCBI Taxonomy" id="3240092"/>
    <lineage>
        <taxon>Viruses</taxon>
    </lineage>
</organism>
<evidence type="ECO:0000313" key="2">
    <source>
        <dbReference type="EMBL" id="XDO02150.1"/>
    </source>
</evidence>
<dbReference type="InterPro" id="IPR018687">
    <property type="entry name" value="DUF2177_membr"/>
</dbReference>
<name>A0AB39JE51_9VIRU</name>
<keyword evidence="1" id="KW-0812">Transmembrane</keyword>
<keyword evidence="1" id="KW-1133">Transmembrane helix</keyword>
<dbReference type="Pfam" id="PF09945">
    <property type="entry name" value="DUF2177"/>
    <property type="match status" value="1"/>
</dbReference>
<feature type="transmembrane region" description="Helical" evidence="1">
    <location>
        <begin position="6"/>
        <end position="26"/>
    </location>
</feature>
<feature type="transmembrane region" description="Helical" evidence="1">
    <location>
        <begin position="97"/>
        <end position="120"/>
    </location>
</feature>
<evidence type="ECO:0000256" key="1">
    <source>
        <dbReference type="SAM" id="Phobius"/>
    </source>
</evidence>
<gene>
    <name evidence="2" type="ORF">FloV-SA2_00332</name>
</gene>
<accession>A0AB39JE51</accession>
<sequence>MTEINLKIIACILLILLIVDAIYITIFSNYFIKLFESVQKTPFKFRYESGIATYLLMTFTVYYFGFVKNFSNLDMFILGACVYGTYDLTNYSTFKNWTLSMVILDTIWGGVLYFLTAYIIKKLIL</sequence>
<feature type="transmembrane region" description="Helical" evidence="1">
    <location>
        <begin position="47"/>
        <end position="66"/>
    </location>
</feature>
<proteinExistence type="predicted"/>